<organism evidence="1 2">
    <name type="scientific">Pterulicium gracile</name>
    <dbReference type="NCBI Taxonomy" id="1884261"/>
    <lineage>
        <taxon>Eukaryota</taxon>
        <taxon>Fungi</taxon>
        <taxon>Dikarya</taxon>
        <taxon>Basidiomycota</taxon>
        <taxon>Agaricomycotina</taxon>
        <taxon>Agaricomycetes</taxon>
        <taxon>Agaricomycetidae</taxon>
        <taxon>Agaricales</taxon>
        <taxon>Pleurotineae</taxon>
        <taxon>Pterulaceae</taxon>
        <taxon>Pterulicium</taxon>
    </lineage>
</organism>
<dbReference type="AlphaFoldDB" id="A0A5C3Q4Q1"/>
<accession>A0A5C3Q4Q1</accession>
<reference evidence="1 2" key="1">
    <citation type="journal article" date="2019" name="Nat. Ecol. Evol.">
        <title>Megaphylogeny resolves global patterns of mushroom evolution.</title>
        <authorList>
            <person name="Varga T."/>
            <person name="Krizsan K."/>
            <person name="Foldi C."/>
            <person name="Dima B."/>
            <person name="Sanchez-Garcia M."/>
            <person name="Sanchez-Ramirez S."/>
            <person name="Szollosi G.J."/>
            <person name="Szarkandi J.G."/>
            <person name="Papp V."/>
            <person name="Albert L."/>
            <person name="Andreopoulos W."/>
            <person name="Angelini C."/>
            <person name="Antonin V."/>
            <person name="Barry K.W."/>
            <person name="Bougher N.L."/>
            <person name="Buchanan P."/>
            <person name="Buyck B."/>
            <person name="Bense V."/>
            <person name="Catcheside P."/>
            <person name="Chovatia M."/>
            <person name="Cooper J."/>
            <person name="Damon W."/>
            <person name="Desjardin D."/>
            <person name="Finy P."/>
            <person name="Geml J."/>
            <person name="Haridas S."/>
            <person name="Hughes K."/>
            <person name="Justo A."/>
            <person name="Karasinski D."/>
            <person name="Kautmanova I."/>
            <person name="Kiss B."/>
            <person name="Kocsube S."/>
            <person name="Kotiranta H."/>
            <person name="LaButti K.M."/>
            <person name="Lechner B.E."/>
            <person name="Liimatainen K."/>
            <person name="Lipzen A."/>
            <person name="Lukacs Z."/>
            <person name="Mihaltcheva S."/>
            <person name="Morgado L.N."/>
            <person name="Niskanen T."/>
            <person name="Noordeloos M.E."/>
            <person name="Ohm R.A."/>
            <person name="Ortiz-Santana B."/>
            <person name="Ovrebo C."/>
            <person name="Racz N."/>
            <person name="Riley R."/>
            <person name="Savchenko A."/>
            <person name="Shiryaev A."/>
            <person name="Soop K."/>
            <person name="Spirin V."/>
            <person name="Szebenyi C."/>
            <person name="Tomsovsky M."/>
            <person name="Tulloss R.E."/>
            <person name="Uehling J."/>
            <person name="Grigoriev I.V."/>
            <person name="Vagvolgyi C."/>
            <person name="Papp T."/>
            <person name="Martin F.M."/>
            <person name="Miettinen O."/>
            <person name="Hibbett D.S."/>
            <person name="Nagy L.G."/>
        </authorList>
    </citation>
    <scope>NUCLEOTIDE SEQUENCE [LARGE SCALE GENOMIC DNA]</scope>
    <source>
        <strain evidence="1 2">CBS 309.79</strain>
    </source>
</reference>
<evidence type="ECO:0000313" key="1">
    <source>
        <dbReference type="EMBL" id="TFK96791.1"/>
    </source>
</evidence>
<sequence>MHIHTFRGRPRRSSFSTNVFDPVSLFFFLSSYPNLPTRIPVAFLFLLPSLFSPFSRFLLGLSLSVSSSFSTGSSRTLTSSNYSTTHPLYLPPPACTLSLPFL</sequence>
<gene>
    <name evidence="1" type="ORF">BDV98DRAFT_575651</name>
</gene>
<keyword evidence="2" id="KW-1185">Reference proteome</keyword>
<name>A0A5C3Q4Q1_9AGAR</name>
<evidence type="ECO:0000313" key="2">
    <source>
        <dbReference type="Proteomes" id="UP000305067"/>
    </source>
</evidence>
<proteinExistence type="predicted"/>
<dbReference type="EMBL" id="ML178855">
    <property type="protein sequence ID" value="TFK96791.1"/>
    <property type="molecule type" value="Genomic_DNA"/>
</dbReference>
<dbReference type="Proteomes" id="UP000305067">
    <property type="component" value="Unassembled WGS sequence"/>
</dbReference>
<protein>
    <submittedName>
        <fullName evidence="1">Uncharacterized protein</fullName>
    </submittedName>
</protein>